<sequence>INEITLNVCSCHPAAMLLLELGLFPSAPVHPMLAIDLDLLDFTSTLFRIEQPNIHGWTSTLQIFLRKRGHVLDGEDTLRRHFGKALQYYDILLSSMEEVVNNAIVLVKKSKQASAPPSQPLDSMVCESPLSSGPSSSSPLSSSPSSSGPSSSSPSSSDPLSSPLASGSLGSGSVPFPSAPSSSCPSSCPSPSVPLSSDPSLSSHLSAPLYHPYPHIQRLH</sequence>
<dbReference type="Pfam" id="PF18802">
    <property type="entry name" value="CxC1"/>
    <property type="match status" value="1"/>
</dbReference>
<reference evidence="3" key="1">
    <citation type="journal article" date="2020" name="Nat. Commun.">
        <title>Large-scale genome sequencing of mycorrhizal fungi provides insights into the early evolution of symbiotic traits.</title>
        <authorList>
            <person name="Miyauchi S."/>
            <person name="Kiss E."/>
            <person name="Kuo A."/>
            <person name="Drula E."/>
            <person name="Kohler A."/>
            <person name="Sanchez-Garcia M."/>
            <person name="Morin E."/>
            <person name="Andreopoulos B."/>
            <person name="Barry K.W."/>
            <person name="Bonito G."/>
            <person name="Buee M."/>
            <person name="Carver A."/>
            <person name="Chen C."/>
            <person name="Cichocki N."/>
            <person name="Clum A."/>
            <person name="Culley D."/>
            <person name="Crous P.W."/>
            <person name="Fauchery L."/>
            <person name="Girlanda M."/>
            <person name="Hayes R.D."/>
            <person name="Keri Z."/>
            <person name="LaButti K."/>
            <person name="Lipzen A."/>
            <person name="Lombard V."/>
            <person name="Magnuson J."/>
            <person name="Maillard F."/>
            <person name="Murat C."/>
            <person name="Nolan M."/>
            <person name="Ohm R.A."/>
            <person name="Pangilinan J."/>
            <person name="Pereira M.F."/>
            <person name="Perotto S."/>
            <person name="Peter M."/>
            <person name="Pfister S."/>
            <person name="Riley R."/>
            <person name="Sitrit Y."/>
            <person name="Stielow J.B."/>
            <person name="Szollosi G."/>
            <person name="Zifcakova L."/>
            <person name="Stursova M."/>
            <person name="Spatafora J.W."/>
            <person name="Tedersoo L."/>
            <person name="Vaario L.M."/>
            <person name="Yamada A."/>
            <person name="Yan M."/>
            <person name="Wang P."/>
            <person name="Xu J."/>
            <person name="Bruns T."/>
            <person name="Baldrian P."/>
            <person name="Vilgalys R."/>
            <person name="Dunand C."/>
            <person name="Henrissat B."/>
            <person name="Grigoriev I.V."/>
            <person name="Hibbett D."/>
            <person name="Nagy L.G."/>
            <person name="Martin F.M."/>
        </authorList>
    </citation>
    <scope>NUCLEOTIDE SEQUENCE</scope>
    <source>
        <strain evidence="3">UP504</strain>
    </source>
</reference>
<organism evidence="3 4">
    <name type="scientific">Hydnum rufescens UP504</name>
    <dbReference type="NCBI Taxonomy" id="1448309"/>
    <lineage>
        <taxon>Eukaryota</taxon>
        <taxon>Fungi</taxon>
        <taxon>Dikarya</taxon>
        <taxon>Basidiomycota</taxon>
        <taxon>Agaricomycotina</taxon>
        <taxon>Agaricomycetes</taxon>
        <taxon>Cantharellales</taxon>
        <taxon>Hydnaceae</taxon>
        <taxon>Hydnum</taxon>
    </lineage>
</organism>
<comment type="caution">
    <text evidence="3">The sequence shown here is derived from an EMBL/GenBank/DDBJ whole genome shotgun (WGS) entry which is preliminary data.</text>
</comment>
<evidence type="ECO:0000256" key="1">
    <source>
        <dbReference type="SAM" id="MobiDB-lite"/>
    </source>
</evidence>
<evidence type="ECO:0000313" key="4">
    <source>
        <dbReference type="Proteomes" id="UP000886523"/>
    </source>
</evidence>
<feature type="compositionally biased region" description="Low complexity" evidence="1">
    <location>
        <begin position="128"/>
        <end position="212"/>
    </location>
</feature>
<feature type="non-terminal residue" evidence="3">
    <location>
        <position position="1"/>
    </location>
</feature>
<evidence type="ECO:0000259" key="2">
    <source>
        <dbReference type="Pfam" id="PF18802"/>
    </source>
</evidence>
<feature type="region of interest" description="Disordered" evidence="1">
    <location>
        <begin position="112"/>
        <end position="220"/>
    </location>
</feature>
<gene>
    <name evidence="3" type="ORF">BS47DRAFT_1302101</name>
</gene>
<protein>
    <recommendedName>
        <fullName evidence="2">CxC1-like cysteine cluster associated with KDZ transposases domain-containing protein</fullName>
    </recommendedName>
</protein>
<proteinExistence type="predicted"/>
<dbReference type="EMBL" id="MU129046">
    <property type="protein sequence ID" value="KAF9508946.1"/>
    <property type="molecule type" value="Genomic_DNA"/>
</dbReference>
<name>A0A9P6ANG6_9AGAM</name>
<dbReference type="AlphaFoldDB" id="A0A9P6ANG6"/>
<accession>A0A9P6ANG6</accession>
<dbReference type="InterPro" id="IPR041320">
    <property type="entry name" value="CxC1"/>
</dbReference>
<keyword evidence="4" id="KW-1185">Reference proteome</keyword>
<evidence type="ECO:0000313" key="3">
    <source>
        <dbReference type="EMBL" id="KAF9508946.1"/>
    </source>
</evidence>
<dbReference type="Proteomes" id="UP000886523">
    <property type="component" value="Unassembled WGS sequence"/>
</dbReference>
<feature type="domain" description="CxC1-like cysteine cluster associated with KDZ transposases" evidence="2">
    <location>
        <begin position="5"/>
        <end position="68"/>
    </location>
</feature>